<dbReference type="AlphaFoldDB" id="A0A915ETI2"/>
<protein>
    <submittedName>
        <fullName evidence="2">Uncharacterized protein</fullName>
    </submittedName>
</protein>
<sequence>MSHWQQQLQLGRPALCEKASRAQQMLRCLKEGHLARDCSSMCGRCVNGLHHRKTSSAECSIGLKLSSMDSVIPATKVDYLTQQIPYVRSPPNGHLCNPNKLANWHSRLTNWE</sequence>
<reference evidence="2" key="1">
    <citation type="submission" date="2022-11" db="UniProtKB">
        <authorList>
            <consortium name="WormBaseParasite"/>
        </authorList>
    </citation>
    <scope>IDENTIFICATION</scope>
</reference>
<dbReference type="Proteomes" id="UP000887574">
    <property type="component" value="Unplaced"/>
</dbReference>
<organism evidence="1 2">
    <name type="scientific">Ditylenchus dipsaci</name>
    <dbReference type="NCBI Taxonomy" id="166011"/>
    <lineage>
        <taxon>Eukaryota</taxon>
        <taxon>Metazoa</taxon>
        <taxon>Ecdysozoa</taxon>
        <taxon>Nematoda</taxon>
        <taxon>Chromadorea</taxon>
        <taxon>Rhabditida</taxon>
        <taxon>Tylenchina</taxon>
        <taxon>Tylenchomorpha</taxon>
        <taxon>Sphaerularioidea</taxon>
        <taxon>Anguinidae</taxon>
        <taxon>Anguininae</taxon>
        <taxon>Ditylenchus</taxon>
    </lineage>
</organism>
<accession>A0A915ETI2</accession>
<keyword evidence="1" id="KW-1185">Reference proteome</keyword>
<evidence type="ECO:0000313" key="1">
    <source>
        <dbReference type="Proteomes" id="UP000887574"/>
    </source>
</evidence>
<name>A0A915ETI2_9BILA</name>
<evidence type="ECO:0000313" key="2">
    <source>
        <dbReference type="WBParaSite" id="jg8804"/>
    </source>
</evidence>
<dbReference type="WBParaSite" id="jg8804">
    <property type="protein sequence ID" value="jg8804"/>
    <property type="gene ID" value="jg8804"/>
</dbReference>
<proteinExistence type="predicted"/>